<protein>
    <recommendedName>
        <fullName evidence="12">Cytochrome P450 monooxygenase pc-3</fullName>
    </recommendedName>
</protein>
<dbReference type="PANTHER" id="PTHR24287:SF1">
    <property type="entry name" value="P450, PUTATIVE (EUROFUNG)-RELATED"/>
    <property type="match status" value="1"/>
</dbReference>
<evidence type="ECO:0000313" key="11">
    <source>
        <dbReference type="EMBL" id="KAG5169672.1"/>
    </source>
</evidence>
<reference evidence="11" key="1">
    <citation type="submission" date="2021-02" db="EMBL/GenBank/DDBJ databases">
        <title>Psilocybe cubensis genome.</title>
        <authorList>
            <person name="Mckernan K.J."/>
            <person name="Crawford S."/>
            <person name="Trippe A."/>
            <person name="Kane L.T."/>
            <person name="Mclaughlin S."/>
        </authorList>
    </citation>
    <scope>NUCLEOTIDE SEQUENCE [LARGE SCALE GENOMIC DNA]</scope>
    <source>
        <strain evidence="11">MGC-MH-2018</strain>
    </source>
</reference>
<dbReference type="InterPro" id="IPR017972">
    <property type="entry name" value="Cyt_P450_CS"/>
</dbReference>
<dbReference type="GO" id="GO:0020037">
    <property type="term" value="F:heme binding"/>
    <property type="evidence" value="ECO:0007669"/>
    <property type="project" value="InterPro"/>
</dbReference>
<evidence type="ECO:0000256" key="4">
    <source>
        <dbReference type="ARBA" id="ARBA00022723"/>
    </source>
</evidence>
<keyword evidence="5 9" id="KW-0560">Oxidoreductase</keyword>
<keyword evidence="7 9" id="KW-0503">Monooxygenase</keyword>
<dbReference type="PANTHER" id="PTHR24287">
    <property type="entry name" value="P450, PUTATIVE (EUROFUNG)-RELATED"/>
    <property type="match status" value="1"/>
</dbReference>
<keyword evidence="4 8" id="KW-0479">Metal-binding</keyword>
<dbReference type="InterPro" id="IPR001128">
    <property type="entry name" value="Cyt_P450"/>
</dbReference>
<feature type="region of interest" description="Disordered" evidence="10">
    <location>
        <begin position="583"/>
        <end position="603"/>
    </location>
</feature>
<gene>
    <name evidence="11" type="ORF">JR316_006228</name>
</gene>
<evidence type="ECO:0000256" key="10">
    <source>
        <dbReference type="SAM" id="MobiDB-lite"/>
    </source>
</evidence>
<comment type="similarity">
    <text evidence="2 9">Belongs to the cytochrome P450 family.</text>
</comment>
<evidence type="ECO:0000256" key="9">
    <source>
        <dbReference type="RuleBase" id="RU000461"/>
    </source>
</evidence>
<evidence type="ECO:0000256" key="2">
    <source>
        <dbReference type="ARBA" id="ARBA00010617"/>
    </source>
</evidence>
<accession>A0A8H7XYX4</accession>
<dbReference type="AlphaFoldDB" id="A0A8H7XYX4"/>
<feature type="binding site" description="axial binding residue" evidence="8">
    <location>
        <position position="555"/>
    </location>
    <ligand>
        <name>heme</name>
        <dbReference type="ChEBI" id="CHEBI:30413"/>
    </ligand>
    <ligandPart>
        <name>Fe</name>
        <dbReference type="ChEBI" id="CHEBI:18248"/>
    </ligandPart>
</feature>
<keyword evidence="6 8" id="KW-0408">Iron</keyword>
<dbReference type="InterPro" id="IPR047146">
    <property type="entry name" value="Cyt_P450_E_CYP52_fungi"/>
</dbReference>
<dbReference type="InterPro" id="IPR036396">
    <property type="entry name" value="Cyt_P450_sf"/>
</dbReference>
<dbReference type="Gene3D" id="1.10.630.10">
    <property type="entry name" value="Cytochrome P450"/>
    <property type="match status" value="1"/>
</dbReference>
<comment type="cofactor">
    <cofactor evidence="1 8">
        <name>heme</name>
        <dbReference type="ChEBI" id="CHEBI:30413"/>
    </cofactor>
</comment>
<dbReference type="PRINTS" id="PR00463">
    <property type="entry name" value="EP450I"/>
</dbReference>
<evidence type="ECO:0000256" key="6">
    <source>
        <dbReference type="ARBA" id="ARBA00023004"/>
    </source>
</evidence>
<evidence type="ECO:0000256" key="8">
    <source>
        <dbReference type="PIRSR" id="PIRSR602401-1"/>
    </source>
</evidence>
<dbReference type="GO" id="GO:0005506">
    <property type="term" value="F:iron ion binding"/>
    <property type="evidence" value="ECO:0007669"/>
    <property type="project" value="InterPro"/>
</dbReference>
<dbReference type="GO" id="GO:0004497">
    <property type="term" value="F:monooxygenase activity"/>
    <property type="evidence" value="ECO:0007669"/>
    <property type="project" value="UniProtKB-KW"/>
</dbReference>
<dbReference type="InterPro" id="IPR002401">
    <property type="entry name" value="Cyt_P450_E_grp-I"/>
</dbReference>
<keyword evidence="3 8" id="KW-0349">Heme</keyword>
<name>A0A8H7XYX4_PSICU</name>
<dbReference type="GO" id="GO:0016705">
    <property type="term" value="F:oxidoreductase activity, acting on paired donors, with incorporation or reduction of molecular oxygen"/>
    <property type="evidence" value="ECO:0007669"/>
    <property type="project" value="InterPro"/>
</dbReference>
<proteinExistence type="inferred from homology"/>
<dbReference type="CDD" id="cd11063">
    <property type="entry name" value="CYP52"/>
    <property type="match status" value="1"/>
</dbReference>
<evidence type="ECO:0000256" key="7">
    <source>
        <dbReference type="ARBA" id="ARBA00023033"/>
    </source>
</evidence>
<comment type="caution">
    <text evidence="11">The sequence shown here is derived from an EMBL/GenBank/DDBJ whole genome shotgun (WGS) entry which is preliminary data.</text>
</comment>
<evidence type="ECO:0000256" key="5">
    <source>
        <dbReference type="ARBA" id="ARBA00023002"/>
    </source>
</evidence>
<dbReference type="SUPFAM" id="SSF48264">
    <property type="entry name" value="Cytochrome P450"/>
    <property type="match status" value="1"/>
</dbReference>
<dbReference type="EMBL" id="JAFIQS010000005">
    <property type="protein sequence ID" value="KAG5169672.1"/>
    <property type="molecule type" value="Genomic_DNA"/>
</dbReference>
<dbReference type="Pfam" id="PF00067">
    <property type="entry name" value="p450"/>
    <property type="match status" value="2"/>
</dbReference>
<dbReference type="PROSITE" id="PS00086">
    <property type="entry name" value="CYTOCHROME_P450"/>
    <property type="match status" value="1"/>
</dbReference>
<evidence type="ECO:0008006" key="12">
    <source>
        <dbReference type="Google" id="ProtNLM"/>
    </source>
</evidence>
<sequence length="631" mass="72182">MESIPRASRSAFVIPPGPLYLLKLLPFFLGPPTVAISILRADAVFANRAIPTWLYIAAALLARPLFSVFQRYYTRYSVAKAAAASGAFVIPHVQEERPAFAGLSLMKQLVQDLKNGYPGDLILKWKEMYGNVYQLRLVSDNRIVTFEPDHFKAILATQFESFGKGPILHSQLKSLLGIGVFNSDGSMWNCIDDQRIRFHRTMTRPFFTRDRISDFDIFEDHADRALKLAKDRLAEGQAVDIQDLTSRFTLDSATQYLFGHDVQSLSAGLPYSPESKVQNSTEFLNHPSNVFADAFLAAQIQVAYRARMGPNWPMGEFWGDKIAPLRRILEDFIEPPLRKALEEKKQRELLGDSKVDDSEGETLLKNLVQETQDFDVLKDEMINLLVAGRDTTSTTLTYAFYMLAEHPDIAERLRNEILDIVGPTNRPSYDNLRDLKYLRAFLNGRSYFHNVYAYHLIMNFLHIEVLRLYPPVPFNSRMSTEAAIWTSRTPGSKPYYVPKNTRILYSIFHMHRRTDLWGPDAEEFDPDRFLDERLHKYITPNPYIFLPFNAGPRICLGQQFALQEASFFLVKMLQQFTNFRLAPDAQPEDSKPPASWAEGSGRRATEKIRPAMHLTLFVKGGLWGRMDEVKA</sequence>
<dbReference type="PRINTS" id="PR00385">
    <property type="entry name" value="P450"/>
</dbReference>
<evidence type="ECO:0000256" key="1">
    <source>
        <dbReference type="ARBA" id="ARBA00001971"/>
    </source>
</evidence>
<evidence type="ECO:0000256" key="3">
    <source>
        <dbReference type="ARBA" id="ARBA00022617"/>
    </source>
</evidence>
<organism evidence="11">
    <name type="scientific">Psilocybe cubensis</name>
    <name type="common">Psychedelic mushroom</name>
    <name type="synonym">Stropharia cubensis</name>
    <dbReference type="NCBI Taxonomy" id="181762"/>
    <lineage>
        <taxon>Eukaryota</taxon>
        <taxon>Fungi</taxon>
        <taxon>Dikarya</taxon>
        <taxon>Basidiomycota</taxon>
        <taxon>Agaricomycotina</taxon>
        <taxon>Agaricomycetes</taxon>
        <taxon>Agaricomycetidae</taxon>
        <taxon>Agaricales</taxon>
        <taxon>Agaricineae</taxon>
        <taxon>Strophariaceae</taxon>
        <taxon>Psilocybe</taxon>
    </lineage>
</organism>